<evidence type="ECO:0000313" key="9">
    <source>
        <dbReference type="Proteomes" id="UP001169006"/>
    </source>
</evidence>
<feature type="transmembrane region" description="Helical" evidence="5">
    <location>
        <begin position="186"/>
        <end position="208"/>
    </location>
</feature>
<comment type="caution">
    <text evidence="8">The sequence shown here is derived from an EMBL/GenBank/DDBJ whole genome shotgun (WGS) entry which is preliminary data.</text>
</comment>
<comment type="similarity">
    <text evidence="2">Belongs to the methyl-accepting chemotaxis (MCP) protein family.</text>
</comment>
<feature type="region of interest" description="Disordered" evidence="4">
    <location>
        <begin position="602"/>
        <end position="659"/>
    </location>
</feature>
<name>A0ABT8SS62_9HYPH</name>
<dbReference type="EMBL" id="JAUKWQ010000001">
    <property type="protein sequence ID" value="MDO1581250.1"/>
    <property type="molecule type" value="Genomic_DNA"/>
</dbReference>
<dbReference type="Pfam" id="PF00672">
    <property type="entry name" value="HAMP"/>
    <property type="match status" value="1"/>
</dbReference>
<dbReference type="SMART" id="SM00283">
    <property type="entry name" value="MA"/>
    <property type="match status" value="1"/>
</dbReference>
<proteinExistence type="inferred from homology"/>
<keyword evidence="3" id="KW-0807">Transducer</keyword>
<dbReference type="SUPFAM" id="SSF158472">
    <property type="entry name" value="HAMP domain-like"/>
    <property type="match status" value="1"/>
</dbReference>
<dbReference type="SUPFAM" id="SSF58104">
    <property type="entry name" value="Methyl-accepting chemotaxis protein (MCP) signaling domain"/>
    <property type="match status" value="1"/>
</dbReference>
<keyword evidence="9" id="KW-1185">Reference proteome</keyword>
<organism evidence="8 9">
    <name type="scientific">Rhizobium oryzicola</name>
    <dbReference type="NCBI Taxonomy" id="1232668"/>
    <lineage>
        <taxon>Bacteria</taxon>
        <taxon>Pseudomonadati</taxon>
        <taxon>Pseudomonadota</taxon>
        <taxon>Alphaproteobacteria</taxon>
        <taxon>Hyphomicrobiales</taxon>
        <taxon>Rhizobiaceae</taxon>
        <taxon>Rhizobium/Agrobacterium group</taxon>
        <taxon>Rhizobium</taxon>
    </lineage>
</organism>
<reference evidence="8" key="1">
    <citation type="journal article" date="2015" name="Int. J. Syst. Evol. Microbiol.">
        <title>Rhizobium oryzicola sp. nov., potential plant-growth-promoting endophytic bacteria isolated from rice roots.</title>
        <authorList>
            <person name="Zhang X.X."/>
            <person name="Gao J.S."/>
            <person name="Cao Y.H."/>
            <person name="Sheirdil R.A."/>
            <person name="Wang X.C."/>
            <person name="Zhang L."/>
        </authorList>
    </citation>
    <scope>NUCLEOTIDE SEQUENCE</scope>
    <source>
        <strain evidence="8">05753</strain>
    </source>
</reference>
<dbReference type="InterPro" id="IPR051310">
    <property type="entry name" value="MCP_chemotaxis"/>
</dbReference>
<evidence type="ECO:0000259" key="6">
    <source>
        <dbReference type="PROSITE" id="PS50111"/>
    </source>
</evidence>
<dbReference type="PANTHER" id="PTHR43531">
    <property type="entry name" value="PROTEIN ICFG"/>
    <property type="match status" value="1"/>
</dbReference>
<evidence type="ECO:0000256" key="3">
    <source>
        <dbReference type="PROSITE-ProRule" id="PRU00284"/>
    </source>
</evidence>
<feature type="domain" description="HAMP" evidence="7">
    <location>
        <begin position="210"/>
        <end position="263"/>
    </location>
</feature>
<feature type="transmembrane region" description="Helical" evidence="5">
    <location>
        <begin position="12"/>
        <end position="35"/>
    </location>
</feature>
<dbReference type="Proteomes" id="UP001169006">
    <property type="component" value="Unassembled WGS sequence"/>
</dbReference>
<dbReference type="Gene3D" id="1.10.287.950">
    <property type="entry name" value="Methyl-accepting chemotaxis protein"/>
    <property type="match status" value="1"/>
</dbReference>
<dbReference type="PANTHER" id="PTHR43531:SF11">
    <property type="entry name" value="METHYL-ACCEPTING CHEMOTAXIS PROTEIN 3"/>
    <property type="match status" value="1"/>
</dbReference>
<evidence type="ECO:0000256" key="4">
    <source>
        <dbReference type="SAM" id="MobiDB-lite"/>
    </source>
</evidence>
<sequence>MSLQNLSINKKLIAAFMALMSICLLASAFVFRGALTSSEAAERQLAAQAIVEKTDAAVQGMLEQATNLRGYLLYGTDTTYREVGASREKMLAALDEATQLAAGRADLITSLTAMRQSANEFQTQLAEPQMAARKADKPLTEVLAAGQTKMSGQLDAFRAAAAQTKDKAMALARQLVADQRQAFTDLLLTLLIGGAVAGVICVVIIWGLSQAIVAPIVGMTNAMSRIAAGDNNTEVPALDRGDEVGRMAQAVAVFKDAAIEKQRLAREADEIRQASDRERMTNDERKAFEAAEIDFAMNALAEGLTELANGNVSYRLAKPFADRLDRLRHDFNEALGKLQTALRGVGQNASAINAGATEIRAATDDLAKRTERQAASVEQTAAAVEEVTTTVKESARRAEDVGVRVERARISAEKSGEVVRRAVEAMEGISKSSGEIVNIISVIDDIAFQTNLLALNAGVEAARAGEAGKGFAVVAQEVRELAQRSANAAREIKTLLTTSSQQVDAGVALVGETGEALQAIVTEVQGIDENIRAIVTSSREQSTGLQEINQAVTAMDHNTQQNAAMVEEQTAASHALAREAAALDDLLSQFKLGVAAGGQFAPTRASNVSQPKSPSAPSAASAPSSTIAPAAAPKRSFQPGPKAASVTSRPAPSPAAALHNKLAGAFKSAPAPAASKPAQDNWEEF</sequence>
<dbReference type="Pfam" id="PF00015">
    <property type="entry name" value="MCPsignal"/>
    <property type="match status" value="1"/>
</dbReference>
<accession>A0ABT8SS62</accession>
<keyword evidence="5" id="KW-1133">Transmembrane helix</keyword>
<evidence type="ECO:0000256" key="5">
    <source>
        <dbReference type="SAM" id="Phobius"/>
    </source>
</evidence>
<dbReference type="InterPro" id="IPR007891">
    <property type="entry name" value="CHASE3"/>
</dbReference>
<evidence type="ECO:0000256" key="2">
    <source>
        <dbReference type="ARBA" id="ARBA00029447"/>
    </source>
</evidence>
<feature type="domain" description="HAMP" evidence="7">
    <location>
        <begin position="291"/>
        <end position="343"/>
    </location>
</feature>
<feature type="compositionally biased region" description="Low complexity" evidence="4">
    <location>
        <begin position="611"/>
        <end position="633"/>
    </location>
</feature>
<dbReference type="Pfam" id="PF05227">
    <property type="entry name" value="CHASE3"/>
    <property type="match status" value="1"/>
</dbReference>
<feature type="domain" description="Methyl-accepting transducer" evidence="6">
    <location>
        <begin position="348"/>
        <end position="577"/>
    </location>
</feature>
<keyword evidence="1" id="KW-0145">Chemotaxis</keyword>
<dbReference type="SMART" id="SM00304">
    <property type="entry name" value="HAMP"/>
    <property type="match status" value="2"/>
</dbReference>
<dbReference type="InterPro" id="IPR003660">
    <property type="entry name" value="HAMP_dom"/>
</dbReference>
<dbReference type="PROSITE" id="PS50885">
    <property type="entry name" value="HAMP"/>
    <property type="match status" value="2"/>
</dbReference>
<dbReference type="PRINTS" id="PR00260">
    <property type="entry name" value="CHEMTRNSDUCR"/>
</dbReference>
<evidence type="ECO:0000256" key="1">
    <source>
        <dbReference type="ARBA" id="ARBA00022500"/>
    </source>
</evidence>
<dbReference type="CDD" id="cd11386">
    <property type="entry name" value="MCP_signal"/>
    <property type="match status" value="1"/>
</dbReference>
<dbReference type="RefSeq" id="WP_302075370.1">
    <property type="nucleotide sequence ID" value="NZ_JAUKWQ010000001.1"/>
</dbReference>
<dbReference type="InterPro" id="IPR004090">
    <property type="entry name" value="Chemotax_Me-accpt_rcpt"/>
</dbReference>
<evidence type="ECO:0000259" key="7">
    <source>
        <dbReference type="PROSITE" id="PS50885"/>
    </source>
</evidence>
<dbReference type="InterPro" id="IPR004089">
    <property type="entry name" value="MCPsignal_dom"/>
</dbReference>
<dbReference type="CDD" id="cd06225">
    <property type="entry name" value="HAMP"/>
    <property type="match status" value="1"/>
</dbReference>
<gene>
    <name evidence="8" type="ORF">Q2T52_03995</name>
</gene>
<keyword evidence="5" id="KW-0472">Membrane</keyword>
<dbReference type="PROSITE" id="PS50111">
    <property type="entry name" value="CHEMOTAXIS_TRANSDUC_2"/>
    <property type="match status" value="1"/>
</dbReference>
<evidence type="ECO:0000313" key="8">
    <source>
        <dbReference type="EMBL" id="MDO1581250.1"/>
    </source>
</evidence>
<dbReference type="Gene3D" id="6.10.340.10">
    <property type="match status" value="1"/>
</dbReference>
<keyword evidence="5" id="KW-0812">Transmembrane</keyword>
<reference evidence="8" key="2">
    <citation type="submission" date="2023-07" db="EMBL/GenBank/DDBJ databases">
        <authorList>
            <person name="Sun H."/>
        </authorList>
    </citation>
    <scope>NUCLEOTIDE SEQUENCE</scope>
    <source>
        <strain evidence="8">05753</strain>
    </source>
</reference>
<protein>
    <submittedName>
        <fullName evidence="8">Methyl-accepting chemotaxis protein</fullName>
    </submittedName>
</protein>